<accession>A0A1Q6FD44</accession>
<dbReference type="SUPFAM" id="SSF52058">
    <property type="entry name" value="L domain-like"/>
    <property type="match status" value="1"/>
</dbReference>
<evidence type="ECO:0000313" key="5">
    <source>
        <dbReference type="Proteomes" id="UP000187417"/>
    </source>
</evidence>
<dbReference type="STRING" id="28117.BHV66_01635"/>
<dbReference type="GO" id="GO:0035591">
    <property type="term" value="F:signaling adaptor activity"/>
    <property type="evidence" value="ECO:0007669"/>
    <property type="project" value="TreeGrafter"/>
</dbReference>
<dbReference type="PANTHER" id="PTHR47566:SF1">
    <property type="entry name" value="PROTEIN NUD1"/>
    <property type="match status" value="1"/>
</dbReference>
<organism evidence="4 5">
    <name type="scientific">Alistipes putredinis</name>
    <dbReference type="NCBI Taxonomy" id="28117"/>
    <lineage>
        <taxon>Bacteria</taxon>
        <taxon>Pseudomonadati</taxon>
        <taxon>Bacteroidota</taxon>
        <taxon>Bacteroidia</taxon>
        <taxon>Bacteroidales</taxon>
        <taxon>Rikenellaceae</taxon>
        <taxon>Alistipes</taxon>
    </lineage>
</organism>
<dbReference type="AlphaFoldDB" id="A0A1Q6FD44"/>
<dbReference type="Gene3D" id="3.80.10.10">
    <property type="entry name" value="Ribonuclease Inhibitor"/>
    <property type="match status" value="2"/>
</dbReference>
<proteinExistence type="predicted"/>
<comment type="caution">
    <text evidence="4">The sequence shown here is derived from an EMBL/GenBank/DDBJ whole genome shotgun (WGS) entry which is preliminary data.</text>
</comment>
<reference evidence="4 5" key="1">
    <citation type="journal article" date="2016" name="Nat. Biotechnol.">
        <title>Measurement of bacterial replication rates in microbial communities.</title>
        <authorList>
            <person name="Brown C.T."/>
            <person name="Olm M.R."/>
            <person name="Thomas B.C."/>
            <person name="Banfield J.F."/>
        </authorList>
    </citation>
    <scope>NUCLEOTIDE SEQUENCE [LARGE SCALE GENOMIC DNA]</scope>
    <source>
        <strain evidence="4">CAG:67_53_122</strain>
    </source>
</reference>
<evidence type="ECO:0000256" key="3">
    <source>
        <dbReference type="SAM" id="SignalP"/>
    </source>
</evidence>
<dbReference type="RefSeq" id="WP_050751532.1">
    <property type="nucleotide sequence ID" value="NZ_BAAFKT010000002.1"/>
</dbReference>
<keyword evidence="2" id="KW-0677">Repeat</keyword>
<keyword evidence="1" id="KW-0433">Leucine-rich repeat</keyword>
<dbReference type="GeneID" id="73804327"/>
<dbReference type="PANTHER" id="PTHR47566">
    <property type="match status" value="1"/>
</dbReference>
<dbReference type="InterPro" id="IPR032675">
    <property type="entry name" value="LRR_dom_sf"/>
</dbReference>
<evidence type="ECO:0000256" key="2">
    <source>
        <dbReference type="ARBA" id="ARBA00022737"/>
    </source>
</evidence>
<dbReference type="PROSITE" id="PS51257">
    <property type="entry name" value="PROKAR_LIPOPROTEIN"/>
    <property type="match status" value="1"/>
</dbReference>
<sequence length="670" mass="74809">MRTRLVVSFFICFLLQACSGASTTKTNGVSNTSGNDQAGCIALDTIGIDGAVEKFVWNEEDGIGFLIQDNSYLDFIKSSFTSRPVFAMQAADGRITYSTEDLMKEMWPKERIEDPVSVVAWRPYGFALQEDGSFFLPVGVAQYDEKGCRSVPMLGRYRGNLAEMTLDFENMFSAVELRLRKDSFALEPIKVKQVILQGNDGEILAGSIKVVASRQELPDSVCEERKVSPCVVLDCGSGVELTEESTSFYLPVLPVEFRRGYSLTVVTDRDSGNMFRIQCGGKFPVRLKKGRIYRAADTIVRPAYLQYMIPDPNFRAYLLEQGYIEEIGENGSRVVVTPAGRAATKIDCSRRGIASLAGIEYFPLLEELNCCMNMISTLDLTQNPRLVKLDCSGNCLKSLDVSHNSVLMELRCMLNELVALETDRNPKLTVLHCAFNRSLKALDVTGNPLLKELVCTENSLSSLDVSHNLELKKLMCGNGFVKKNRLETLDVSKNTKLDTLECSGCWLKTLDVSRNRDLIYLNCSRNELERLNLGAVPNLKELDCPMNKLSRLDVSRCKALTWISCDRNSLSSLDVSHNRSLNWLSCGENLLTTLDVSHNSVLETLWCNDNQLTTLDLSGNPILRKLYCCNNRLSSLDLSKNKFLEPRNVSDHGNCFPEEEGSIVVNSCCF</sequence>
<feature type="signal peptide" evidence="3">
    <location>
        <begin position="1"/>
        <end position="20"/>
    </location>
</feature>
<keyword evidence="3" id="KW-0732">Signal</keyword>
<gene>
    <name evidence="4" type="ORF">BHV66_01635</name>
</gene>
<protein>
    <submittedName>
        <fullName evidence="4">Uncharacterized protein</fullName>
    </submittedName>
</protein>
<dbReference type="InterPro" id="IPR052574">
    <property type="entry name" value="CDIRP"/>
</dbReference>
<name>A0A1Q6FD44_9BACT</name>
<evidence type="ECO:0000313" key="4">
    <source>
        <dbReference type="EMBL" id="OKY96785.1"/>
    </source>
</evidence>
<feature type="chain" id="PRO_5010188479" evidence="3">
    <location>
        <begin position="21"/>
        <end position="670"/>
    </location>
</feature>
<evidence type="ECO:0000256" key="1">
    <source>
        <dbReference type="ARBA" id="ARBA00022614"/>
    </source>
</evidence>
<dbReference type="Proteomes" id="UP000187417">
    <property type="component" value="Unassembled WGS sequence"/>
</dbReference>
<dbReference type="EMBL" id="MNQH01000001">
    <property type="protein sequence ID" value="OKY96785.1"/>
    <property type="molecule type" value="Genomic_DNA"/>
</dbReference>